<dbReference type="AlphaFoldDB" id="A0A2N9H0B4"/>
<proteinExistence type="predicted"/>
<dbReference type="CDD" id="cd00303">
    <property type="entry name" value="retropepsin_like"/>
    <property type="match status" value="1"/>
</dbReference>
<organism evidence="2">
    <name type="scientific">Fagus sylvatica</name>
    <name type="common">Beechnut</name>
    <dbReference type="NCBI Taxonomy" id="28930"/>
    <lineage>
        <taxon>Eukaryota</taxon>
        <taxon>Viridiplantae</taxon>
        <taxon>Streptophyta</taxon>
        <taxon>Embryophyta</taxon>
        <taxon>Tracheophyta</taxon>
        <taxon>Spermatophyta</taxon>
        <taxon>Magnoliopsida</taxon>
        <taxon>eudicotyledons</taxon>
        <taxon>Gunneridae</taxon>
        <taxon>Pentapetalae</taxon>
        <taxon>rosids</taxon>
        <taxon>fabids</taxon>
        <taxon>Fagales</taxon>
        <taxon>Fagaceae</taxon>
        <taxon>Fagus</taxon>
    </lineage>
</organism>
<feature type="compositionally biased region" description="Basic and acidic residues" evidence="1">
    <location>
        <begin position="132"/>
        <end position="143"/>
    </location>
</feature>
<dbReference type="InterPro" id="IPR021109">
    <property type="entry name" value="Peptidase_aspartic_dom_sf"/>
</dbReference>
<feature type="region of interest" description="Disordered" evidence="1">
    <location>
        <begin position="212"/>
        <end position="248"/>
    </location>
</feature>
<dbReference type="PANTHER" id="PTHR33240:SF15">
    <property type="entry name" value="GAG-PRO-LIKE PROTEIN"/>
    <property type="match status" value="1"/>
</dbReference>
<evidence type="ECO:0000313" key="2">
    <source>
        <dbReference type="EMBL" id="SPD05432.1"/>
    </source>
</evidence>
<dbReference type="PANTHER" id="PTHR33240">
    <property type="entry name" value="OS08G0508500 PROTEIN"/>
    <property type="match status" value="1"/>
</dbReference>
<dbReference type="Gene3D" id="2.40.70.10">
    <property type="entry name" value="Acid Proteases"/>
    <property type="match status" value="1"/>
</dbReference>
<dbReference type="EMBL" id="OIVN01002661">
    <property type="protein sequence ID" value="SPD05432.1"/>
    <property type="molecule type" value="Genomic_DNA"/>
</dbReference>
<feature type="compositionally biased region" description="Polar residues" evidence="1">
    <location>
        <begin position="212"/>
        <end position="224"/>
    </location>
</feature>
<gene>
    <name evidence="2" type="ORF">FSB_LOCUS33314</name>
</gene>
<evidence type="ECO:0000256" key="1">
    <source>
        <dbReference type="SAM" id="MobiDB-lite"/>
    </source>
</evidence>
<evidence type="ECO:0008006" key="3">
    <source>
        <dbReference type="Google" id="ProtNLM"/>
    </source>
</evidence>
<protein>
    <recommendedName>
        <fullName evidence="3">Retrotransposon gag domain-containing protein</fullName>
    </recommendedName>
</protein>
<reference evidence="2" key="1">
    <citation type="submission" date="2018-02" db="EMBL/GenBank/DDBJ databases">
        <authorList>
            <person name="Cohen D.B."/>
            <person name="Kent A.D."/>
        </authorList>
    </citation>
    <scope>NUCLEOTIDE SEQUENCE</scope>
</reference>
<accession>A0A2N9H0B4</accession>
<name>A0A2N9H0B4_FAGSY</name>
<sequence>MRKQMGDMKNSLRAKAARNLDNLVHRADSPFIPSIADFPLPSRFKSRSVHSSSSVVRSSIHFIGSQRRGRPPTHLLSVKQMEGESLRTFVHRFNEEAMKIDRPKEDVTVTAFMAEDALEAMDDPPPKRRRRKETEDRKPEPAKQKVPKFTETPERKRTTAPPVKFSSFTPLNTPIDKLLLQIQDDPSLRWPETLIRQGKLQKYVSPSNEIPVQQSLQHRGNRPNQRPGPVGEIRTIVGGPASGGTSRASRKAYARQVHNIMVVQRPPKNIRLDDQIISFSEEDARGTHQPHDDALVITINIAGFTTRRVMVDNGSSADILYLPAYQQMRLDKDKLRPMDAPLVGFTGDKVCPVGIVTLPITVGTHPKTVSKTVDFLVVNCPSAYNAIIGRPTLNRLRAVTSTYHLPPQIPH</sequence>
<feature type="region of interest" description="Disordered" evidence="1">
    <location>
        <begin position="115"/>
        <end position="168"/>
    </location>
</feature>